<dbReference type="PROSITE" id="PS51257">
    <property type="entry name" value="PROKAR_LIPOPROTEIN"/>
    <property type="match status" value="1"/>
</dbReference>
<evidence type="ECO:0000313" key="2">
    <source>
        <dbReference type="Proteomes" id="UP000184028"/>
    </source>
</evidence>
<sequence length="245" mass="28645">MKQLLLSLSFLLIFSCKKNEEKPDPNIINKNLQDTLKAETENDDIEKPDTLRINYLEHKNLLDILTILPDSSMASWEWQKADRIEYVRKIQKNNYTLPSRDHFSNIALIQPNTIRIGVVDGSWILSIYKIKPNNYIVLTDDIVGDGNQFMAFEYLNGQLTYIPFKDVFDHFLTTLIIDETDEKCLESFKDNYIGFEYEFIGTKKLHIINSLLEESKSCFKGNTLNYEFNPAIKKFNLINIEDVKR</sequence>
<keyword evidence="2" id="KW-1185">Reference proteome</keyword>
<organism evidence="1 2">
    <name type="scientific">Flavobacterium chilense</name>
    <dbReference type="NCBI Taxonomy" id="946677"/>
    <lineage>
        <taxon>Bacteria</taxon>
        <taxon>Pseudomonadati</taxon>
        <taxon>Bacteroidota</taxon>
        <taxon>Flavobacteriia</taxon>
        <taxon>Flavobacteriales</taxon>
        <taxon>Flavobacteriaceae</taxon>
        <taxon>Flavobacterium</taxon>
    </lineage>
</organism>
<name>A0A1M6XNS4_9FLAO</name>
<reference evidence="2" key="1">
    <citation type="submission" date="2016-11" db="EMBL/GenBank/DDBJ databases">
        <authorList>
            <person name="Varghese N."/>
            <person name="Submissions S."/>
        </authorList>
    </citation>
    <scope>NUCLEOTIDE SEQUENCE [LARGE SCALE GENOMIC DNA]</scope>
    <source>
        <strain evidence="2">DSM 24724</strain>
    </source>
</reference>
<accession>A0A1M6XNS4</accession>
<protein>
    <recommendedName>
        <fullName evidence="3">Lipoprotein</fullName>
    </recommendedName>
</protein>
<dbReference type="STRING" id="946677.SAMN05444484_101214"/>
<dbReference type="Proteomes" id="UP000184028">
    <property type="component" value="Unassembled WGS sequence"/>
</dbReference>
<dbReference type="AlphaFoldDB" id="A0A1M6XNS4"/>
<dbReference type="OrthoDB" id="766451at2"/>
<dbReference type="RefSeq" id="WP_068843524.1">
    <property type="nucleotide sequence ID" value="NZ_FRBT01000001.1"/>
</dbReference>
<evidence type="ECO:0000313" key="1">
    <source>
        <dbReference type="EMBL" id="SHL07553.1"/>
    </source>
</evidence>
<evidence type="ECO:0008006" key="3">
    <source>
        <dbReference type="Google" id="ProtNLM"/>
    </source>
</evidence>
<dbReference type="EMBL" id="FRBT01000001">
    <property type="protein sequence ID" value="SHL07553.1"/>
    <property type="molecule type" value="Genomic_DNA"/>
</dbReference>
<gene>
    <name evidence="1" type="ORF">SAMN05444484_101214</name>
</gene>
<proteinExistence type="predicted"/>